<evidence type="ECO:0000313" key="1">
    <source>
        <dbReference type="EMBL" id="USY23545.1"/>
    </source>
</evidence>
<keyword evidence="2" id="KW-1185">Reference proteome</keyword>
<accession>A0ABY5DJ93</accession>
<protein>
    <submittedName>
        <fullName evidence="1">Uncharacterized protein</fullName>
    </submittedName>
</protein>
<dbReference type="RefSeq" id="WP_254422199.1">
    <property type="nucleotide sequence ID" value="NZ_BAAAJB010000040.1"/>
</dbReference>
<proteinExistence type="predicted"/>
<evidence type="ECO:0000313" key="2">
    <source>
        <dbReference type="Proteomes" id="UP001055940"/>
    </source>
</evidence>
<name>A0ABY5DJ93_9ACTN</name>
<sequence>MMDQPPASAPHTRRAVTALHTQIAEPETEPVEVEAAHVLSALLTATVMIGGGDEHVWHWLRNSGDLAKPRVILAGRRVRGGGRGRTGRLVAADLAAYDTARPEHRQAVREIITAALTRPSGITQ</sequence>
<dbReference type="EMBL" id="CP099838">
    <property type="protein sequence ID" value="USY23545.1"/>
    <property type="molecule type" value="Genomic_DNA"/>
</dbReference>
<reference evidence="1" key="1">
    <citation type="submission" date="2022-06" db="EMBL/GenBank/DDBJ databases">
        <authorList>
            <person name="Ping M."/>
        </authorList>
    </citation>
    <scope>NUCLEOTIDE SEQUENCE</scope>
    <source>
        <strain evidence="1">JCM11759T</strain>
        <plasmid evidence="1">unnamed1</plasmid>
    </source>
</reference>
<geneLocation type="plasmid" evidence="1 2">
    <name>unnamed1</name>
</geneLocation>
<gene>
    <name evidence="1" type="ORF">NE857_33990</name>
</gene>
<dbReference type="Proteomes" id="UP001055940">
    <property type="component" value="Plasmid unnamed1"/>
</dbReference>
<organism evidence="1 2">
    <name type="scientific">Nocardiopsis exhalans</name>
    <dbReference type="NCBI Taxonomy" id="163604"/>
    <lineage>
        <taxon>Bacteria</taxon>
        <taxon>Bacillati</taxon>
        <taxon>Actinomycetota</taxon>
        <taxon>Actinomycetes</taxon>
        <taxon>Streptosporangiales</taxon>
        <taxon>Nocardiopsidaceae</taxon>
        <taxon>Nocardiopsis</taxon>
    </lineage>
</organism>
<keyword evidence="1" id="KW-0614">Plasmid</keyword>